<dbReference type="AlphaFoldDB" id="W4KM73"/>
<dbReference type="HOGENOM" id="CLU_2270108_0_0_1"/>
<sequence>VLVRRAFFLVHSTNDILPHITEQVPTQLGRHRLFSSTFTRLQYRCCLQDRISNPHPGLLHLYHRLAHLHCACCWLRFRALLPDRHLILLVSNLFHVYRYTTSQ</sequence>
<dbReference type="KEGG" id="hir:HETIRDRAFT_437565"/>
<proteinExistence type="predicted"/>
<organism evidence="1 2">
    <name type="scientific">Heterobasidion irregulare (strain TC 32-1)</name>
    <dbReference type="NCBI Taxonomy" id="747525"/>
    <lineage>
        <taxon>Eukaryota</taxon>
        <taxon>Fungi</taxon>
        <taxon>Dikarya</taxon>
        <taxon>Basidiomycota</taxon>
        <taxon>Agaricomycotina</taxon>
        <taxon>Agaricomycetes</taxon>
        <taxon>Russulales</taxon>
        <taxon>Bondarzewiaceae</taxon>
        <taxon>Heterobasidion</taxon>
        <taxon>Heterobasidion annosum species complex</taxon>
    </lineage>
</organism>
<dbReference type="InParanoid" id="W4KM73"/>
<dbReference type="EMBL" id="KI925454">
    <property type="protein sequence ID" value="ETW86789.1"/>
    <property type="molecule type" value="Genomic_DNA"/>
</dbReference>
<gene>
    <name evidence="1" type="ORF">HETIRDRAFT_437565</name>
</gene>
<accession>W4KM73</accession>
<reference evidence="1 2" key="1">
    <citation type="journal article" date="2012" name="New Phytol.">
        <title>Insight into trade-off between wood decay and parasitism from the genome of a fungal forest pathogen.</title>
        <authorList>
            <person name="Olson A."/>
            <person name="Aerts A."/>
            <person name="Asiegbu F."/>
            <person name="Belbahri L."/>
            <person name="Bouzid O."/>
            <person name="Broberg A."/>
            <person name="Canback B."/>
            <person name="Coutinho P.M."/>
            <person name="Cullen D."/>
            <person name="Dalman K."/>
            <person name="Deflorio G."/>
            <person name="van Diepen L.T."/>
            <person name="Dunand C."/>
            <person name="Duplessis S."/>
            <person name="Durling M."/>
            <person name="Gonthier P."/>
            <person name="Grimwood J."/>
            <person name="Fossdal C.G."/>
            <person name="Hansson D."/>
            <person name="Henrissat B."/>
            <person name="Hietala A."/>
            <person name="Himmelstrand K."/>
            <person name="Hoffmeister D."/>
            <person name="Hogberg N."/>
            <person name="James T.Y."/>
            <person name="Karlsson M."/>
            <person name="Kohler A."/>
            <person name="Kues U."/>
            <person name="Lee Y.H."/>
            <person name="Lin Y.C."/>
            <person name="Lind M."/>
            <person name="Lindquist E."/>
            <person name="Lombard V."/>
            <person name="Lucas S."/>
            <person name="Lunden K."/>
            <person name="Morin E."/>
            <person name="Murat C."/>
            <person name="Park J."/>
            <person name="Raffaello T."/>
            <person name="Rouze P."/>
            <person name="Salamov A."/>
            <person name="Schmutz J."/>
            <person name="Solheim H."/>
            <person name="Stahlberg J."/>
            <person name="Velez H."/>
            <person name="de Vries R.P."/>
            <person name="Wiebenga A."/>
            <person name="Woodward S."/>
            <person name="Yakovlev I."/>
            <person name="Garbelotto M."/>
            <person name="Martin F."/>
            <person name="Grigoriev I.V."/>
            <person name="Stenlid J."/>
        </authorList>
    </citation>
    <scope>NUCLEOTIDE SEQUENCE [LARGE SCALE GENOMIC DNA]</scope>
    <source>
        <strain evidence="1 2">TC 32-1</strain>
    </source>
</reference>
<feature type="non-terminal residue" evidence="1">
    <location>
        <position position="1"/>
    </location>
</feature>
<protein>
    <submittedName>
        <fullName evidence="1">Uncharacterized protein</fullName>
    </submittedName>
</protein>
<dbReference type="RefSeq" id="XP_009540773.1">
    <property type="nucleotide sequence ID" value="XM_009542478.1"/>
</dbReference>
<evidence type="ECO:0000313" key="1">
    <source>
        <dbReference type="EMBL" id="ETW86789.1"/>
    </source>
</evidence>
<evidence type="ECO:0000313" key="2">
    <source>
        <dbReference type="Proteomes" id="UP000030671"/>
    </source>
</evidence>
<keyword evidence="2" id="KW-1185">Reference proteome</keyword>
<dbReference type="GeneID" id="20674962"/>
<dbReference type="Proteomes" id="UP000030671">
    <property type="component" value="Unassembled WGS sequence"/>
</dbReference>
<name>W4KM73_HETIT</name>